<dbReference type="Proteomes" id="UP000324897">
    <property type="component" value="Unassembled WGS sequence"/>
</dbReference>
<evidence type="ECO:0000313" key="2">
    <source>
        <dbReference type="Proteomes" id="UP000324897"/>
    </source>
</evidence>
<proteinExistence type="predicted"/>
<accession>A0A5J9T7R6</accession>
<feature type="non-terminal residue" evidence="1">
    <location>
        <position position="235"/>
    </location>
</feature>
<evidence type="ECO:0000313" key="1">
    <source>
        <dbReference type="EMBL" id="TVU07287.1"/>
    </source>
</evidence>
<feature type="non-terminal residue" evidence="1">
    <location>
        <position position="1"/>
    </location>
</feature>
<keyword evidence="2" id="KW-1185">Reference proteome</keyword>
<comment type="caution">
    <text evidence="1">The sequence shown here is derived from an EMBL/GenBank/DDBJ whole genome shotgun (WGS) entry which is preliminary data.</text>
</comment>
<reference evidence="1 2" key="1">
    <citation type="journal article" date="2019" name="Sci. Rep.">
        <title>A high-quality genome of Eragrostis curvula grass provides insights into Poaceae evolution and supports new strategies to enhance forage quality.</title>
        <authorList>
            <person name="Carballo J."/>
            <person name="Santos B.A.C.M."/>
            <person name="Zappacosta D."/>
            <person name="Garbus I."/>
            <person name="Selva J.P."/>
            <person name="Gallo C.A."/>
            <person name="Diaz A."/>
            <person name="Albertini E."/>
            <person name="Caccamo M."/>
            <person name="Echenique V."/>
        </authorList>
    </citation>
    <scope>NUCLEOTIDE SEQUENCE [LARGE SCALE GENOMIC DNA]</scope>
    <source>
        <strain evidence="2">cv. Victoria</strain>
        <tissue evidence="1">Leaf</tissue>
    </source>
</reference>
<dbReference type="EMBL" id="RWGY01000045">
    <property type="protein sequence ID" value="TVU07287.1"/>
    <property type="molecule type" value="Genomic_DNA"/>
</dbReference>
<name>A0A5J9T7R6_9POAL</name>
<dbReference type="AlphaFoldDB" id="A0A5J9T7R6"/>
<gene>
    <name evidence="1" type="ORF">EJB05_47336</name>
</gene>
<protein>
    <submittedName>
        <fullName evidence="1">Uncharacterized protein</fullName>
    </submittedName>
</protein>
<sequence length="235" mass="24755">MGRMSLCRSDRVPAGQIACLQVDELLGRVKAPQLLVVNACPPCQREIFSTKSPNSGSGEARLVGPPDWESGEVEFVARPTGGQIACLQVDELLGRVKAPQLLVVNACPPCQREIFSTKSPNSGSGEARLGVKRWPSLSSTSYSEVVACSRISSLSQRQQTPRMGMHPGWGANASPGAWPYAAKGGLTDVARGPVEVVLCVAAKKLMGSRDPLTWAPCNGAAITCAKGIGDSLTQI</sequence>
<organism evidence="1 2">
    <name type="scientific">Eragrostis curvula</name>
    <name type="common">weeping love grass</name>
    <dbReference type="NCBI Taxonomy" id="38414"/>
    <lineage>
        <taxon>Eukaryota</taxon>
        <taxon>Viridiplantae</taxon>
        <taxon>Streptophyta</taxon>
        <taxon>Embryophyta</taxon>
        <taxon>Tracheophyta</taxon>
        <taxon>Spermatophyta</taxon>
        <taxon>Magnoliopsida</taxon>
        <taxon>Liliopsida</taxon>
        <taxon>Poales</taxon>
        <taxon>Poaceae</taxon>
        <taxon>PACMAD clade</taxon>
        <taxon>Chloridoideae</taxon>
        <taxon>Eragrostideae</taxon>
        <taxon>Eragrostidinae</taxon>
        <taxon>Eragrostis</taxon>
    </lineage>
</organism>
<dbReference type="Gramene" id="TVU07287">
    <property type="protein sequence ID" value="TVU07287"/>
    <property type="gene ID" value="EJB05_47336"/>
</dbReference>